<dbReference type="InterPro" id="IPR015422">
    <property type="entry name" value="PyrdxlP-dep_Trfase_small"/>
</dbReference>
<reference evidence="6" key="2">
    <citation type="submission" date="2022-06" db="EMBL/GenBank/DDBJ databases">
        <title>Xiashengella guii gen. nov. sp. nov., a bacterium isolated form anaerobic digestion tank.</title>
        <authorList>
            <person name="Huang H."/>
        </authorList>
    </citation>
    <scope>NUCLEOTIDE SEQUENCE</scope>
    <source>
        <strain evidence="6">Ai-910</strain>
    </source>
</reference>
<dbReference type="KEGG" id="alkq:M9189_00225"/>
<dbReference type="InterPro" id="IPR015421">
    <property type="entry name" value="PyrdxlP-dep_Trfase_major"/>
</dbReference>
<dbReference type="Gene3D" id="3.90.1150.10">
    <property type="entry name" value="Aspartate Aminotransferase, domain 1"/>
    <property type="match status" value="1"/>
</dbReference>
<sequence>MKIPLTDLYRQYQSIKSEIDAAIENVIRDSAFIKGSYVSSFEENFARTIGVSKALGLGNGTDALFIALKALGVKEGDEVITAANSFIASSEAISLCGAKPVFADCDDYYVIDPADLARKVTKATKAIIPVHLYGQSADMNEIMKIAKENGLKVVEDTAQAVLAEYKGKMCGSFGDCATFSFYPGKNLGAYGDGGALVSNNTDLYNWVVMFANHGRVDKYDHRFEGINSRLDGIQAAILDVKLKHLARWTEQRRQVAAWYNERLSDLNDIILPKEREGAKHVYHIFPIRTEAALRDKLLDYLKGEGIGALVHYPIALPNLTAYKYLGYKESDYPNASKYSKELISLPIFPELKEDEVDYVAEKIKAFFKSL</sequence>
<proteinExistence type="inferred from homology"/>
<keyword evidence="7" id="KW-1185">Reference proteome</keyword>
<dbReference type="SUPFAM" id="SSF53383">
    <property type="entry name" value="PLP-dependent transferases"/>
    <property type="match status" value="1"/>
</dbReference>
<organism evidence="6 7">
    <name type="scientific">Xiashengella succiniciproducens</name>
    <dbReference type="NCBI Taxonomy" id="2949635"/>
    <lineage>
        <taxon>Bacteria</taxon>
        <taxon>Pseudomonadati</taxon>
        <taxon>Bacteroidota</taxon>
        <taxon>Bacteroidia</taxon>
        <taxon>Marinilabiliales</taxon>
        <taxon>Marinilabiliaceae</taxon>
        <taxon>Xiashengella</taxon>
    </lineage>
</organism>
<keyword evidence="1 4" id="KW-0663">Pyridoxal phosphate</keyword>
<dbReference type="PANTHER" id="PTHR30244">
    <property type="entry name" value="TRANSAMINASE"/>
    <property type="match status" value="1"/>
</dbReference>
<dbReference type="InterPro" id="IPR015424">
    <property type="entry name" value="PyrdxlP-dep_Trfase"/>
</dbReference>
<keyword evidence="6" id="KW-0032">Aminotransferase</keyword>
<evidence type="ECO:0000256" key="3">
    <source>
        <dbReference type="PIRSR" id="PIRSR000390-1"/>
    </source>
</evidence>
<dbReference type="Gene3D" id="3.40.640.10">
    <property type="entry name" value="Type I PLP-dependent aspartate aminotransferase-like (Major domain)"/>
    <property type="match status" value="1"/>
</dbReference>
<gene>
    <name evidence="6" type="ORF">M9189_00225</name>
</gene>
<feature type="active site" description="Proton acceptor" evidence="3">
    <location>
        <position position="185"/>
    </location>
</feature>
<dbReference type="Pfam" id="PF01041">
    <property type="entry name" value="DegT_DnrJ_EryC1"/>
    <property type="match status" value="1"/>
</dbReference>
<keyword evidence="6" id="KW-0808">Transferase</keyword>
<name>A0A9J6ZQI4_9BACT</name>
<feature type="modified residue" description="N6-(pyridoxal phosphate)lysine" evidence="4">
    <location>
        <position position="185"/>
    </location>
</feature>
<dbReference type="PIRSF" id="PIRSF000390">
    <property type="entry name" value="PLP_StrS"/>
    <property type="match status" value="1"/>
</dbReference>
<dbReference type="Proteomes" id="UP001056426">
    <property type="component" value="Chromosome"/>
</dbReference>
<dbReference type="GO" id="GO:0000271">
    <property type="term" value="P:polysaccharide biosynthetic process"/>
    <property type="evidence" value="ECO:0007669"/>
    <property type="project" value="TreeGrafter"/>
</dbReference>
<evidence type="ECO:0000256" key="1">
    <source>
        <dbReference type="ARBA" id="ARBA00022898"/>
    </source>
</evidence>
<evidence type="ECO:0000256" key="2">
    <source>
        <dbReference type="ARBA" id="ARBA00037999"/>
    </source>
</evidence>
<dbReference type="AlphaFoldDB" id="A0A9J6ZQI4"/>
<evidence type="ECO:0000313" key="6">
    <source>
        <dbReference type="EMBL" id="URW79782.1"/>
    </source>
</evidence>
<dbReference type="GO" id="GO:0030170">
    <property type="term" value="F:pyridoxal phosphate binding"/>
    <property type="evidence" value="ECO:0007669"/>
    <property type="project" value="TreeGrafter"/>
</dbReference>
<evidence type="ECO:0000256" key="5">
    <source>
        <dbReference type="RuleBase" id="RU004508"/>
    </source>
</evidence>
<accession>A0A9J6ZQI4</accession>
<evidence type="ECO:0000313" key="7">
    <source>
        <dbReference type="Proteomes" id="UP001056426"/>
    </source>
</evidence>
<evidence type="ECO:0000256" key="4">
    <source>
        <dbReference type="PIRSR" id="PIRSR000390-2"/>
    </source>
</evidence>
<dbReference type="EMBL" id="CP098400">
    <property type="protein sequence ID" value="URW79782.1"/>
    <property type="molecule type" value="Genomic_DNA"/>
</dbReference>
<reference evidence="6" key="1">
    <citation type="submission" date="2022-05" db="EMBL/GenBank/DDBJ databases">
        <authorList>
            <person name="Sun X."/>
        </authorList>
    </citation>
    <scope>NUCLEOTIDE SEQUENCE</scope>
    <source>
        <strain evidence="6">Ai-910</strain>
    </source>
</reference>
<dbReference type="PANTHER" id="PTHR30244:SF36">
    <property type="entry name" value="3-OXO-GLUCOSE-6-PHOSPHATE:GLUTAMATE AMINOTRANSFERASE"/>
    <property type="match status" value="1"/>
</dbReference>
<dbReference type="InterPro" id="IPR000653">
    <property type="entry name" value="DegT/StrS_aminotransferase"/>
</dbReference>
<dbReference type="RefSeq" id="WP_250723889.1">
    <property type="nucleotide sequence ID" value="NZ_CP098400.1"/>
</dbReference>
<protein>
    <submittedName>
        <fullName evidence="6">DegT/DnrJ/EryC1/StrS family aminotransferase</fullName>
    </submittedName>
</protein>
<dbReference type="GO" id="GO:0008483">
    <property type="term" value="F:transaminase activity"/>
    <property type="evidence" value="ECO:0007669"/>
    <property type="project" value="UniProtKB-KW"/>
</dbReference>
<dbReference type="CDD" id="cd00616">
    <property type="entry name" value="AHBA_syn"/>
    <property type="match status" value="1"/>
</dbReference>
<comment type="similarity">
    <text evidence="2 5">Belongs to the DegT/DnrJ/EryC1 family.</text>
</comment>